<evidence type="ECO:0000313" key="5">
    <source>
        <dbReference type="EMBL" id="SCU96613.1"/>
    </source>
</evidence>
<feature type="region of interest" description="Disordered" evidence="4">
    <location>
        <begin position="1"/>
        <end position="39"/>
    </location>
</feature>
<comment type="subcellular location">
    <subcellularLocation>
        <location evidence="1">Nucleus</location>
    </subcellularLocation>
</comment>
<keyword evidence="2" id="KW-0227">DNA damage</keyword>
<feature type="region of interest" description="Disordered" evidence="4">
    <location>
        <begin position="117"/>
        <end position="144"/>
    </location>
</feature>
<dbReference type="Pfam" id="PF09798">
    <property type="entry name" value="LCD1"/>
    <property type="match status" value="1"/>
</dbReference>
<proteinExistence type="predicted"/>
<dbReference type="GO" id="GO:0000077">
    <property type="term" value="P:DNA damage checkpoint signaling"/>
    <property type="evidence" value="ECO:0007669"/>
    <property type="project" value="EnsemblFungi"/>
</dbReference>
<dbReference type="AlphaFoldDB" id="A0A1G4JZH5"/>
<dbReference type="GO" id="GO:0003684">
    <property type="term" value="F:damaged DNA binding"/>
    <property type="evidence" value="ECO:0007669"/>
    <property type="project" value="EnsemblFungi"/>
</dbReference>
<evidence type="ECO:0000256" key="4">
    <source>
        <dbReference type="SAM" id="MobiDB-lite"/>
    </source>
</evidence>
<accession>A0A1G4JZH5</accession>
<dbReference type="InterPro" id="IPR018622">
    <property type="entry name" value="DNA_damage_chkpnt_Lcd1"/>
</dbReference>
<dbReference type="STRING" id="1266660.A0A1G4JZH5"/>
<feature type="compositionally biased region" description="Polar residues" evidence="4">
    <location>
        <begin position="122"/>
        <end position="140"/>
    </location>
</feature>
<name>A0A1G4JZH5_9SACH</name>
<reference evidence="5 6" key="1">
    <citation type="submission" date="2016-03" db="EMBL/GenBank/DDBJ databases">
        <authorList>
            <person name="Devillers H."/>
        </authorList>
    </citation>
    <scope>NUCLEOTIDE SEQUENCE [LARGE SCALE GENOMIC DNA]</scope>
    <source>
        <strain evidence="5">CBS 10888</strain>
    </source>
</reference>
<dbReference type="Proteomes" id="UP000190274">
    <property type="component" value="Chromosome H"/>
</dbReference>
<evidence type="ECO:0000256" key="3">
    <source>
        <dbReference type="ARBA" id="ARBA00023242"/>
    </source>
</evidence>
<gene>
    <name evidence="5" type="ORF">LADA_0H01838G</name>
</gene>
<keyword evidence="3" id="KW-0539">Nucleus</keyword>
<dbReference type="GO" id="GO:0007004">
    <property type="term" value="P:telomere maintenance via telomerase"/>
    <property type="evidence" value="ECO:0007669"/>
    <property type="project" value="EnsemblFungi"/>
</dbReference>
<dbReference type="GO" id="GO:0000228">
    <property type="term" value="C:nuclear chromosome"/>
    <property type="evidence" value="ECO:0007669"/>
    <property type="project" value="EnsemblFungi"/>
</dbReference>
<organism evidence="5 6">
    <name type="scientific">Lachancea dasiensis</name>
    <dbReference type="NCBI Taxonomy" id="1072105"/>
    <lineage>
        <taxon>Eukaryota</taxon>
        <taxon>Fungi</taxon>
        <taxon>Dikarya</taxon>
        <taxon>Ascomycota</taxon>
        <taxon>Saccharomycotina</taxon>
        <taxon>Saccharomycetes</taxon>
        <taxon>Saccharomycetales</taxon>
        <taxon>Saccharomycetaceae</taxon>
        <taxon>Lachancea</taxon>
    </lineage>
</organism>
<dbReference type="GO" id="GO:0070310">
    <property type="term" value="C:ATR-ATRIP complex"/>
    <property type="evidence" value="ECO:0007669"/>
    <property type="project" value="EnsemblFungi"/>
</dbReference>
<evidence type="ECO:0000313" key="6">
    <source>
        <dbReference type="Proteomes" id="UP000190274"/>
    </source>
</evidence>
<evidence type="ECO:0000256" key="2">
    <source>
        <dbReference type="ARBA" id="ARBA00022763"/>
    </source>
</evidence>
<evidence type="ECO:0000256" key="1">
    <source>
        <dbReference type="ARBA" id="ARBA00004123"/>
    </source>
</evidence>
<feature type="compositionally biased region" description="Acidic residues" evidence="4">
    <location>
        <begin position="1"/>
        <end position="14"/>
    </location>
</feature>
<sequence>MDDWIDDDEDDDDLINALSRKPPRDASIANTQVPADGLKETQRDAEAQLLKAQGEASMLRDRLKILEAEKERERKAQFQKAKDQELQHQQELERLRAELQRAEDEKKFLTFSGKSHLKNGATAKSSGPTDNVLEESSSFSRVKKQKIHEKEPVLVTMRANRVISDDVALFVQSIMSHLLLGSDMTTMEILNHIRLSEARAFKFRNFEISESETIGKGLLDLLMTQKRMALKLDQFIEQLLESLAMLIKHLSEEKTEYKTAIPFLVALMHYSITFRPSAVHTMALKDLFHFMVDLIRTNISVLKKPLIKSSLDLDVSPNIFQYEFIRTLTVLYAFDTLEDSLKTLQSLPLQFQLTFLDEALFEAIDDISRYSLTISYQPVLNVIFNTTEIFNCMANIFLESPQLAQRVPNHMWNNARNRLYQVLNKTVNNDLEPQPDPSSIFLPNETNIFGLIRNIGDNYNSRFISRLVTKNHPTSMPQVIMKEFPTSKGVTEKSIDVEWWGLRLRIGIVQLFGKLASIYPDVPVERNMFKVLTQIMAQTQETLLTVLLGRDCENIHDYYELFSELLRVIFQTWQAKDHDISLLRDVESELTVCLWRIVFGSLSGEEEEFSKIEMQEHKSLVDGIDDLRLQSDLELFEDAFDNEFPEFLNQQVDTIRFNRCREIMGVGVDLGLKEMAKKMLENITSMEDADALYSAMRGR</sequence>
<dbReference type="OrthoDB" id="4078000at2759"/>
<keyword evidence="6" id="KW-1185">Reference proteome</keyword>
<protein>
    <submittedName>
        <fullName evidence="5">LADA_0H01838g1_1</fullName>
    </submittedName>
</protein>
<dbReference type="GO" id="GO:0045184">
    <property type="term" value="P:establishment of protein localization"/>
    <property type="evidence" value="ECO:0007669"/>
    <property type="project" value="EnsemblFungi"/>
</dbReference>
<dbReference type="EMBL" id="LT598461">
    <property type="protein sequence ID" value="SCU96613.1"/>
    <property type="molecule type" value="Genomic_DNA"/>
</dbReference>